<proteinExistence type="predicted"/>
<accession>A0A653E330</accession>
<dbReference type="EMBL" id="LR215729">
    <property type="protein sequence ID" value="VEV97127.1"/>
    <property type="molecule type" value="Genomic_DNA"/>
</dbReference>
<name>A0A653E330_9PSED</name>
<dbReference type="Gene3D" id="1.10.10.10">
    <property type="entry name" value="Winged helix-like DNA-binding domain superfamily/Winged helix DNA-binding domain"/>
    <property type="match status" value="1"/>
</dbReference>
<dbReference type="Pfam" id="PF12840">
    <property type="entry name" value="HTH_20"/>
    <property type="match status" value="1"/>
</dbReference>
<reference evidence="2" key="1">
    <citation type="submission" date="2019-02" db="EMBL/GenBank/DDBJ databases">
        <authorList>
            <consortium name="Genoscope - CEA"/>
            <person name="William W."/>
        </authorList>
    </citation>
    <scope>NUCLEOTIDE SEQUENCE [LARGE SCALE GENOMIC DNA]</scope>
    <source>
        <strain evidence="2">YSy11</strain>
    </source>
</reference>
<dbReference type="InterPro" id="IPR036388">
    <property type="entry name" value="WH-like_DNA-bd_sf"/>
</dbReference>
<evidence type="ECO:0000313" key="2">
    <source>
        <dbReference type="EMBL" id="VEV97127.1"/>
    </source>
</evidence>
<protein>
    <submittedName>
        <fullName evidence="2">ArsR family transcriptional regulator</fullName>
    </submittedName>
</protein>
<dbReference type="Pfam" id="PF13489">
    <property type="entry name" value="Methyltransf_23"/>
    <property type="match status" value="1"/>
</dbReference>
<dbReference type="CDD" id="cd00090">
    <property type="entry name" value="HTH_ARSR"/>
    <property type="match status" value="1"/>
</dbReference>
<dbReference type="SMART" id="SM00418">
    <property type="entry name" value="HTH_ARSR"/>
    <property type="match status" value="1"/>
</dbReference>
<dbReference type="GO" id="GO:0003700">
    <property type="term" value="F:DNA-binding transcription factor activity"/>
    <property type="evidence" value="ECO:0007669"/>
    <property type="project" value="InterPro"/>
</dbReference>
<dbReference type="InterPro" id="IPR011991">
    <property type="entry name" value="ArsR-like_HTH"/>
</dbReference>
<dbReference type="InterPro" id="IPR036390">
    <property type="entry name" value="WH_DNA-bd_sf"/>
</dbReference>
<sequence>MNLRVPQLRFEPADELAALCKAGGDPLRLNVLRALSNDSFGVLELAQIFDIGQSGMSHHLKVLAQAGLVATRREGNAIFYRRALSAATTGLGGKLHSALLDEVDELQLPDAVLARIAQVHSQRAAASQDFFARNAGSFQAQQDLIAGLAQYRDSVLALLDALGFDATANALEIGPGDGGFLPELAKRFHSVTALDNSQAMLDLARLQCEKHALGNVKLQLADALNDDYSAADCVVMNMVLHHFAAPAEALKQLATRVTPGGSLLITELCSHNQSWARQACGDLWLGFEQDDLAQWAIAAGLNLGESLYVGLRNGFQIQVRHFAKPEQHSGSGVQVRAQPISPTGIN</sequence>
<dbReference type="AlphaFoldDB" id="A0A653E330"/>
<dbReference type="PROSITE" id="PS50987">
    <property type="entry name" value="HTH_ARSR_2"/>
    <property type="match status" value="1"/>
</dbReference>
<dbReference type="PANTHER" id="PTHR43861">
    <property type="entry name" value="TRANS-ACONITATE 2-METHYLTRANSFERASE-RELATED"/>
    <property type="match status" value="1"/>
</dbReference>
<evidence type="ECO:0000259" key="1">
    <source>
        <dbReference type="PROSITE" id="PS50987"/>
    </source>
</evidence>
<feature type="domain" description="HTH arsR-type" evidence="1">
    <location>
        <begin position="8"/>
        <end position="102"/>
    </location>
</feature>
<dbReference type="PRINTS" id="PR00778">
    <property type="entry name" value="HTHARSR"/>
</dbReference>
<dbReference type="SUPFAM" id="SSF46785">
    <property type="entry name" value="Winged helix' DNA-binding domain"/>
    <property type="match status" value="1"/>
</dbReference>
<dbReference type="InterPro" id="IPR001845">
    <property type="entry name" value="HTH_ArsR_DNA-bd_dom"/>
</dbReference>
<dbReference type="NCBIfam" id="NF033788">
    <property type="entry name" value="HTH_metalloreg"/>
    <property type="match status" value="1"/>
</dbReference>
<dbReference type="SUPFAM" id="SSF53335">
    <property type="entry name" value="S-adenosyl-L-methionine-dependent methyltransferases"/>
    <property type="match status" value="1"/>
</dbReference>
<dbReference type="PANTHER" id="PTHR43861:SF1">
    <property type="entry name" value="TRANS-ACONITATE 2-METHYLTRANSFERASE"/>
    <property type="match status" value="1"/>
</dbReference>
<dbReference type="RefSeq" id="WP_150548198.1">
    <property type="nucleotide sequence ID" value="NZ_LR215729.2"/>
</dbReference>
<dbReference type="Gene3D" id="3.40.50.150">
    <property type="entry name" value="Vaccinia Virus protein VP39"/>
    <property type="match status" value="1"/>
</dbReference>
<organism evidence="2">
    <name type="scientific">Pseudomonas marincola</name>
    <dbReference type="NCBI Taxonomy" id="437900"/>
    <lineage>
        <taxon>Bacteria</taxon>
        <taxon>Pseudomonadati</taxon>
        <taxon>Pseudomonadota</taxon>
        <taxon>Gammaproteobacteria</taxon>
        <taxon>Pseudomonadales</taxon>
        <taxon>Pseudomonadaceae</taxon>
        <taxon>Pseudomonas</taxon>
    </lineage>
</organism>
<gene>
    <name evidence="2" type="ORF">PMYSY11_2081</name>
</gene>
<dbReference type="InterPro" id="IPR029063">
    <property type="entry name" value="SAM-dependent_MTases_sf"/>
</dbReference>
<dbReference type="CDD" id="cd02440">
    <property type="entry name" value="AdoMet_MTases"/>
    <property type="match status" value="1"/>
</dbReference>